<keyword evidence="4 10" id="KW-0812">Transmembrane</keyword>
<evidence type="ECO:0000256" key="3">
    <source>
        <dbReference type="ARBA" id="ARBA00022475"/>
    </source>
</evidence>
<evidence type="ECO:0000259" key="12">
    <source>
        <dbReference type="PROSITE" id="PS50929"/>
    </source>
</evidence>
<reference evidence="13 14" key="1">
    <citation type="submission" date="2009-04" db="EMBL/GenBank/DDBJ databases">
        <authorList>
            <person name="Reysenbach A.-L."/>
            <person name="Heidelberg J.F."/>
            <person name="Nelson W.C."/>
        </authorList>
    </citation>
    <scope>NUCLEOTIDE SEQUENCE [LARGE SCALE GENOMIC DNA]</scope>
    <source>
        <strain evidence="13 14">SS-5</strain>
    </source>
</reference>
<evidence type="ECO:0000256" key="9">
    <source>
        <dbReference type="ARBA" id="ARBA00023180"/>
    </source>
</evidence>
<dbReference type="SUPFAM" id="SSF52540">
    <property type="entry name" value="P-loop containing nucleoside triphosphate hydrolases"/>
    <property type="match status" value="1"/>
</dbReference>
<feature type="transmembrane region" description="Helical" evidence="10">
    <location>
        <begin position="69"/>
        <end position="92"/>
    </location>
</feature>
<dbReference type="CDD" id="cd18552">
    <property type="entry name" value="ABC_6TM_MsbA_like"/>
    <property type="match status" value="1"/>
</dbReference>
<dbReference type="GO" id="GO:0015421">
    <property type="term" value="F:ABC-type oligopeptide transporter activity"/>
    <property type="evidence" value="ECO:0007669"/>
    <property type="project" value="TreeGrafter"/>
</dbReference>
<feature type="domain" description="ABC transmembrane type-1" evidence="12">
    <location>
        <begin position="1"/>
        <end position="240"/>
    </location>
</feature>
<keyword evidence="3" id="KW-1003">Cell membrane</keyword>
<dbReference type="InterPro" id="IPR039421">
    <property type="entry name" value="Type_1_exporter"/>
</dbReference>
<protein>
    <submittedName>
        <fullName evidence="13">ABC transporter</fullName>
    </submittedName>
</protein>
<evidence type="ECO:0000256" key="10">
    <source>
        <dbReference type="SAM" id="Phobius"/>
    </source>
</evidence>
<feature type="domain" description="ABC transporter" evidence="11">
    <location>
        <begin position="271"/>
        <end position="496"/>
    </location>
</feature>
<feature type="transmembrane region" description="Helical" evidence="10">
    <location>
        <begin position="98"/>
        <end position="116"/>
    </location>
</feature>
<keyword evidence="14" id="KW-1185">Reference proteome</keyword>
<keyword evidence="9" id="KW-0325">Glycoprotein</keyword>
<dbReference type="InterPro" id="IPR003593">
    <property type="entry name" value="AAA+_ATPase"/>
</dbReference>
<evidence type="ECO:0000259" key="11">
    <source>
        <dbReference type="PROSITE" id="PS50893"/>
    </source>
</evidence>
<gene>
    <name evidence="13" type="ORF">SULYE_0838</name>
</gene>
<dbReference type="Gene3D" id="3.40.50.300">
    <property type="entry name" value="P-loop containing nucleotide triphosphate hydrolases"/>
    <property type="match status" value="1"/>
</dbReference>
<dbReference type="GO" id="GO:0016887">
    <property type="term" value="F:ATP hydrolysis activity"/>
    <property type="evidence" value="ECO:0007669"/>
    <property type="project" value="InterPro"/>
</dbReference>
<comment type="caution">
    <text evidence="13">The sequence shown here is derived from an EMBL/GenBank/DDBJ whole genome shotgun (WGS) entry which is preliminary data.</text>
</comment>
<name>C4FJT8_9AQUI</name>
<comment type="subcellular location">
    <subcellularLocation>
        <location evidence="1">Cell membrane</location>
        <topology evidence="1">Multi-pass membrane protein</topology>
    </subcellularLocation>
</comment>
<dbReference type="PROSITE" id="PS50929">
    <property type="entry name" value="ABC_TM1F"/>
    <property type="match status" value="1"/>
</dbReference>
<dbReference type="InterPro" id="IPR036640">
    <property type="entry name" value="ABC1_TM_sf"/>
</dbReference>
<evidence type="ECO:0000256" key="6">
    <source>
        <dbReference type="ARBA" id="ARBA00022840"/>
    </source>
</evidence>
<dbReference type="Gene3D" id="1.20.1560.10">
    <property type="entry name" value="ABC transporter type 1, transmembrane domain"/>
    <property type="match status" value="1"/>
</dbReference>
<keyword evidence="7 10" id="KW-1133">Transmembrane helix</keyword>
<dbReference type="InterPro" id="IPR017871">
    <property type="entry name" value="ABC_transporter-like_CS"/>
</dbReference>
<dbReference type="GO" id="GO:0005524">
    <property type="term" value="F:ATP binding"/>
    <property type="evidence" value="ECO:0007669"/>
    <property type="project" value="UniProtKB-KW"/>
</dbReference>
<dbReference type="SMART" id="SM00382">
    <property type="entry name" value="AAA"/>
    <property type="match status" value="1"/>
</dbReference>
<dbReference type="PANTHER" id="PTHR43394:SF1">
    <property type="entry name" value="ATP-BINDING CASSETTE SUB-FAMILY B MEMBER 10, MITOCHONDRIAL"/>
    <property type="match status" value="1"/>
</dbReference>
<accession>C4FJT8</accession>
<organism evidence="13 14">
    <name type="scientific">Sulfurihydrogenibium yellowstonense SS-5</name>
    <dbReference type="NCBI Taxonomy" id="432331"/>
    <lineage>
        <taxon>Bacteria</taxon>
        <taxon>Pseudomonadati</taxon>
        <taxon>Aquificota</taxon>
        <taxon>Aquificia</taxon>
        <taxon>Aquificales</taxon>
        <taxon>Hydrogenothermaceae</taxon>
        <taxon>Sulfurihydrogenibium</taxon>
    </lineage>
</organism>
<evidence type="ECO:0000313" key="13">
    <source>
        <dbReference type="EMBL" id="EEP60660.1"/>
    </source>
</evidence>
<proteinExistence type="predicted"/>
<dbReference type="GO" id="GO:0005886">
    <property type="term" value="C:plasma membrane"/>
    <property type="evidence" value="ECO:0007669"/>
    <property type="project" value="UniProtKB-SubCell"/>
</dbReference>
<evidence type="ECO:0000256" key="5">
    <source>
        <dbReference type="ARBA" id="ARBA00022741"/>
    </source>
</evidence>
<keyword evidence="8 10" id="KW-0472">Membrane</keyword>
<dbReference type="InterPro" id="IPR027417">
    <property type="entry name" value="P-loop_NTPase"/>
</dbReference>
<dbReference type="Proteomes" id="UP000005540">
    <property type="component" value="Unassembled WGS sequence"/>
</dbReference>
<dbReference type="PROSITE" id="PS00211">
    <property type="entry name" value="ABC_TRANSPORTER_1"/>
    <property type="match status" value="1"/>
</dbReference>
<dbReference type="AlphaFoldDB" id="C4FJT8"/>
<keyword evidence="2" id="KW-0813">Transport</keyword>
<dbReference type="InterPro" id="IPR011527">
    <property type="entry name" value="ABC1_TM_dom"/>
</dbReference>
<dbReference type="Pfam" id="PF00005">
    <property type="entry name" value="ABC_tran"/>
    <property type="match status" value="1"/>
</dbReference>
<dbReference type="InterPro" id="IPR003439">
    <property type="entry name" value="ABC_transporter-like_ATP-bd"/>
</dbReference>
<dbReference type="FunFam" id="3.40.50.300:FF:002145">
    <property type="entry name" value="ABC transporter (MsbA subfamily)"/>
    <property type="match status" value="1"/>
</dbReference>
<evidence type="ECO:0000256" key="2">
    <source>
        <dbReference type="ARBA" id="ARBA00022448"/>
    </source>
</evidence>
<evidence type="ECO:0000256" key="7">
    <source>
        <dbReference type="ARBA" id="ARBA00022989"/>
    </source>
</evidence>
<evidence type="ECO:0000256" key="4">
    <source>
        <dbReference type="ARBA" id="ARBA00022692"/>
    </source>
</evidence>
<dbReference type="Pfam" id="PF00664">
    <property type="entry name" value="ABC_membrane"/>
    <property type="match status" value="1"/>
</dbReference>
<feature type="transmembrane region" description="Helical" evidence="10">
    <location>
        <begin position="175"/>
        <end position="202"/>
    </location>
</feature>
<evidence type="ECO:0000313" key="14">
    <source>
        <dbReference type="Proteomes" id="UP000005540"/>
    </source>
</evidence>
<evidence type="ECO:0000256" key="8">
    <source>
        <dbReference type="ARBA" id="ARBA00023136"/>
    </source>
</evidence>
<evidence type="ECO:0000256" key="1">
    <source>
        <dbReference type="ARBA" id="ARBA00004651"/>
    </source>
</evidence>
<dbReference type="SUPFAM" id="SSF90123">
    <property type="entry name" value="ABC transporter transmembrane region"/>
    <property type="match status" value="1"/>
</dbReference>
<dbReference type="PANTHER" id="PTHR43394">
    <property type="entry name" value="ATP-DEPENDENT PERMEASE MDL1, MITOCHONDRIAL"/>
    <property type="match status" value="1"/>
</dbReference>
<dbReference type="EMBL" id="ABZS01000067">
    <property type="protein sequence ID" value="EEP60660.1"/>
    <property type="molecule type" value="Genomic_DNA"/>
</dbReference>
<sequence>MLLLLVIIKQIGFIFKEYMYPLALYKVMKNLRENIFKKILNADMSFFFGKQYGEILSRATNDIEAFKSAMILIGVDFFTQLFTVIAMVGVLIYRDWKLFLIFLFATPLFAISFNYFGEKRKKYSQRVQESAGEYTQFINQLLYGLETIKLFSKEKILSVFESINERFFKNQRKNALYDVFFLSSIEIASYLAAGGIIFYGGVRIINGELTTGDLFSFLSALLILVNSSQILQRGLIQIKAVNPVIERIKFLLDMPQEKEDGIEFKGLKEKIEYKNVSLKINENKILEDVNVLIRKGQKVGIIGQTGSGKSSFVKLLYGVFRNYEGKILLDDVDLKEYNIKTVRDKIAVITQDVFIFNDTIENNLKIAKPDATEEEIINALKKAKADFVFRLKDTVKTAIGERGSSLSGGERQRLAIARIFLKNPDIIIIDEGTSALDEETEKYVMEEIYSHFHDKTILIIAHRLKTLEKCDMFIVFENGKVKEIRDSLNAKDSTRS</sequence>
<keyword evidence="6" id="KW-0067">ATP-binding</keyword>
<keyword evidence="5" id="KW-0547">Nucleotide-binding</keyword>
<dbReference type="PROSITE" id="PS50893">
    <property type="entry name" value="ABC_TRANSPORTER_2"/>
    <property type="match status" value="1"/>
</dbReference>